<accession>A0A0A8ZI63</accession>
<reference evidence="1" key="2">
    <citation type="journal article" date="2015" name="Data Brief">
        <title>Shoot transcriptome of the giant reed, Arundo donax.</title>
        <authorList>
            <person name="Barrero R.A."/>
            <person name="Guerrero F.D."/>
            <person name="Moolhuijzen P."/>
            <person name="Goolsby J.A."/>
            <person name="Tidwell J."/>
            <person name="Bellgard S.E."/>
            <person name="Bellgard M.I."/>
        </authorList>
    </citation>
    <scope>NUCLEOTIDE SEQUENCE</scope>
    <source>
        <tissue evidence="1">Shoot tissue taken approximately 20 cm above the soil surface</tissue>
    </source>
</reference>
<dbReference type="AlphaFoldDB" id="A0A0A8ZI63"/>
<protein>
    <submittedName>
        <fullName evidence="1">Uncharacterized protein</fullName>
    </submittedName>
</protein>
<organism evidence="1">
    <name type="scientific">Arundo donax</name>
    <name type="common">Giant reed</name>
    <name type="synonym">Donax arundinaceus</name>
    <dbReference type="NCBI Taxonomy" id="35708"/>
    <lineage>
        <taxon>Eukaryota</taxon>
        <taxon>Viridiplantae</taxon>
        <taxon>Streptophyta</taxon>
        <taxon>Embryophyta</taxon>
        <taxon>Tracheophyta</taxon>
        <taxon>Spermatophyta</taxon>
        <taxon>Magnoliopsida</taxon>
        <taxon>Liliopsida</taxon>
        <taxon>Poales</taxon>
        <taxon>Poaceae</taxon>
        <taxon>PACMAD clade</taxon>
        <taxon>Arundinoideae</taxon>
        <taxon>Arundineae</taxon>
        <taxon>Arundo</taxon>
    </lineage>
</organism>
<proteinExistence type="predicted"/>
<name>A0A0A8ZI63_ARUDO</name>
<evidence type="ECO:0000313" key="1">
    <source>
        <dbReference type="EMBL" id="JAD38496.1"/>
    </source>
</evidence>
<reference evidence="1" key="1">
    <citation type="submission" date="2014-09" db="EMBL/GenBank/DDBJ databases">
        <authorList>
            <person name="Magalhaes I.L.F."/>
            <person name="Oliveira U."/>
            <person name="Santos F.R."/>
            <person name="Vidigal T.H.D.A."/>
            <person name="Brescovit A.D."/>
            <person name="Santos A.J."/>
        </authorList>
    </citation>
    <scope>NUCLEOTIDE SEQUENCE</scope>
    <source>
        <tissue evidence="1">Shoot tissue taken approximately 20 cm above the soil surface</tissue>
    </source>
</reference>
<dbReference type="EMBL" id="GBRH01259399">
    <property type="protein sequence ID" value="JAD38496.1"/>
    <property type="molecule type" value="Transcribed_RNA"/>
</dbReference>
<sequence>MWLCSSFCELCGLEHSGGWLISLGMAVS</sequence>